<organism evidence="2 3">
    <name type="scientific">Gossypium laxum</name>
    <dbReference type="NCBI Taxonomy" id="34288"/>
    <lineage>
        <taxon>Eukaryota</taxon>
        <taxon>Viridiplantae</taxon>
        <taxon>Streptophyta</taxon>
        <taxon>Embryophyta</taxon>
        <taxon>Tracheophyta</taxon>
        <taxon>Spermatophyta</taxon>
        <taxon>Magnoliopsida</taxon>
        <taxon>eudicotyledons</taxon>
        <taxon>Gunneridae</taxon>
        <taxon>Pentapetalae</taxon>
        <taxon>rosids</taxon>
        <taxon>malvids</taxon>
        <taxon>Malvales</taxon>
        <taxon>Malvaceae</taxon>
        <taxon>Malvoideae</taxon>
        <taxon>Gossypium</taxon>
    </lineage>
</organism>
<evidence type="ECO:0000313" key="3">
    <source>
        <dbReference type="Proteomes" id="UP000593574"/>
    </source>
</evidence>
<keyword evidence="1" id="KW-0472">Membrane</keyword>
<name>A0A7J9AIV1_9ROSI</name>
<keyword evidence="3" id="KW-1185">Reference proteome</keyword>
<reference evidence="2 3" key="1">
    <citation type="journal article" date="2019" name="Genome Biol. Evol.">
        <title>Insights into the evolution of the New World diploid cottons (Gossypium, subgenus Houzingenia) based on genome sequencing.</title>
        <authorList>
            <person name="Grover C.E."/>
            <person name="Arick M.A. 2nd"/>
            <person name="Thrash A."/>
            <person name="Conover J.L."/>
            <person name="Sanders W.S."/>
            <person name="Peterson D.G."/>
            <person name="Frelichowski J.E."/>
            <person name="Scheffler J.A."/>
            <person name="Scheffler B.E."/>
            <person name="Wendel J.F."/>
        </authorList>
    </citation>
    <scope>NUCLEOTIDE SEQUENCE [LARGE SCALE GENOMIC DNA]</scope>
    <source>
        <strain evidence="2">4</strain>
        <tissue evidence="2">Leaf</tissue>
    </source>
</reference>
<evidence type="ECO:0000313" key="2">
    <source>
        <dbReference type="EMBL" id="MBA0724011.1"/>
    </source>
</evidence>
<gene>
    <name evidence="2" type="ORF">Golax_020722</name>
</gene>
<dbReference type="AlphaFoldDB" id="A0A7J9AIV1"/>
<sequence>MLPVKICLRNILLPLTCTRRLISTVSRFKSSLLKLEGTMLFGFSGALVISQMMTLSHFLREQR</sequence>
<dbReference type="EMBL" id="JABEZV010000011">
    <property type="protein sequence ID" value="MBA0724011.1"/>
    <property type="molecule type" value="Genomic_DNA"/>
</dbReference>
<evidence type="ECO:0000256" key="1">
    <source>
        <dbReference type="SAM" id="Phobius"/>
    </source>
</evidence>
<keyword evidence="1" id="KW-0812">Transmembrane</keyword>
<proteinExistence type="predicted"/>
<comment type="caution">
    <text evidence="2">The sequence shown here is derived from an EMBL/GenBank/DDBJ whole genome shotgun (WGS) entry which is preliminary data.</text>
</comment>
<accession>A0A7J9AIV1</accession>
<dbReference type="Proteomes" id="UP000593574">
    <property type="component" value="Unassembled WGS sequence"/>
</dbReference>
<feature type="transmembrane region" description="Helical" evidence="1">
    <location>
        <begin position="39"/>
        <end position="59"/>
    </location>
</feature>
<protein>
    <submittedName>
        <fullName evidence="2">Uncharacterized protein</fullName>
    </submittedName>
</protein>
<keyword evidence="1" id="KW-1133">Transmembrane helix</keyword>